<name>A0A821YP61_9BILA</name>
<comment type="caution">
    <text evidence="2">The sequence shown here is derived from an EMBL/GenBank/DDBJ whole genome shotgun (WGS) entry which is preliminary data.</text>
</comment>
<protein>
    <submittedName>
        <fullName evidence="2">Uncharacterized protein</fullName>
    </submittedName>
</protein>
<feature type="compositionally biased region" description="Basic residues" evidence="1">
    <location>
        <begin position="89"/>
        <end position="105"/>
    </location>
</feature>
<dbReference type="EMBL" id="CAJOBR010026026">
    <property type="protein sequence ID" value="CAF4969498.1"/>
    <property type="molecule type" value="Genomic_DNA"/>
</dbReference>
<feature type="non-terminal residue" evidence="2">
    <location>
        <position position="1"/>
    </location>
</feature>
<evidence type="ECO:0000313" key="3">
    <source>
        <dbReference type="Proteomes" id="UP000663848"/>
    </source>
</evidence>
<evidence type="ECO:0000256" key="1">
    <source>
        <dbReference type="SAM" id="MobiDB-lite"/>
    </source>
</evidence>
<accession>A0A821YP61</accession>
<dbReference type="AlphaFoldDB" id="A0A821YP61"/>
<organism evidence="2 3">
    <name type="scientific">Rotaria socialis</name>
    <dbReference type="NCBI Taxonomy" id="392032"/>
    <lineage>
        <taxon>Eukaryota</taxon>
        <taxon>Metazoa</taxon>
        <taxon>Spiralia</taxon>
        <taxon>Gnathifera</taxon>
        <taxon>Rotifera</taxon>
        <taxon>Eurotatoria</taxon>
        <taxon>Bdelloidea</taxon>
        <taxon>Philodinida</taxon>
        <taxon>Philodinidae</taxon>
        <taxon>Rotaria</taxon>
    </lineage>
</organism>
<proteinExistence type="predicted"/>
<reference evidence="2" key="1">
    <citation type="submission" date="2021-02" db="EMBL/GenBank/DDBJ databases">
        <authorList>
            <person name="Nowell W R."/>
        </authorList>
    </citation>
    <scope>NUCLEOTIDE SEQUENCE</scope>
</reference>
<gene>
    <name evidence="2" type="ORF">QYT958_LOCUS35072</name>
</gene>
<feature type="region of interest" description="Disordered" evidence="1">
    <location>
        <begin position="71"/>
        <end position="105"/>
    </location>
</feature>
<evidence type="ECO:0000313" key="2">
    <source>
        <dbReference type="EMBL" id="CAF4969498.1"/>
    </source>
</evidence>
<dbReference type="Proteomes" id="UP000663848">
    <property type="component" value="Unassembled WGS sequence"/>
</dbReference>
<sequence length="105" mass="11760">YKDEATTVSGQSTVTTSVINLKTLPPTSSQATETLHHHHQTYRKAAIGKSTLNKTDEHCRSLFNLLPISLRPRQLHQTSNNKGVGAVSMKKKKKRKPSDRKRANK</sequence>